<dbReference type="InterPro" id="IPR001789">
    <property type="entry name" value="Sig_transdc_resp-reg_receiver"/>
</dbReference>
<evidence type="ECO:0000259" key="3">
    <source>
        <dbReference type="PROSITE" id="PS50110"/>
    </source>
</evidence>
<gene>
    <name evidence="4" type="ORF">N7U66_06665</name>
</gene>
<dbReference type="PANTHER" id="PTHR45339">
    <property type="entry name" value="HYBRID SIGNAL TRANSDUCTION HISTIDINE KINASE J"/>
    <property type="match status" value="1"/>
</dbReference>
<feature type="modified residue" description="4-aspartylphosphate" evidence="2">
    <location>
        <position position="97"/>
    </location>
</feature>
<organism evidence="4 5">
    <name type="scientific">Lacinutrix neustonica</name>
    <dbReference type="NCBI Taxonomy" id="2980107"/>
    <lineage>
        <taxon>Bacteria</taxon>
        <taxon>Pseudomonadati</taxon>
        <taxon>Bacteroidota</taxon>
        <taxon>Flavobacteriia</taxon>
        <taxon>Flavobacteriales</taxon>
        <taxon>Flavobacteriaceae</taxon>
        <taxon>Lacinutrix</taxon>
    </lineage>
</organism>
<dbReference type="SUPFAM" id="SSF52172">
    <property type="entry name" value="CheY-like"/>
    <property type="match status" value="1"/>
</dbReference>
<name>A0A9E8MYJ5_9FLAO</name>
<evidence type="ECO:0000256" key="2">
    <source>
        <dbReference type="PROSITE-ProRule" id="PRU00169"/>
    </source>
</evidence>
<dbReference type="InterPro" id="IPR011006">
    <property type="entry name" value="CheY-like_superfamily"/>
</dbReference>
<evidence type="ECO:0000256" key="1">
    <source>
        <dbReference type="ARBA" id="ARBA00022553"/>
    </source>
</evidence>
<reference evidence="4" key="1">
    <citation type="submission" date="2022-11" db="EMBL/GenBank/DDBJ databases">
        <title>Lacinutrix neustonica HL-RS19T sp. nov., isolated from the surface microlayer sample of brackish Lake Shihwa.</title>
        <authorList>
            <person name="Choi J.Y."/>
            <person name="Hwang C.Y."/>
        </authorList>
    </citation>
    <scope>NUCLEOTIDE SEQUENCE</scope>
    <source>
        <strain evidence="4">HL-RS19</strain>
    </source>
</reference>
<proteinExistence type="predicted"/>
<accession>A0A9E8MYJ5</accession>
<dbReference type="Pfam" id="PF00072">
    <property type="entry name" value="Response_reg"/>
    <property type="match status" value="1"/>
</dbReference>
<dbReference type="PANTHER" id="PTHR45339:SF3">
    <property type="entry name" value="HISTIDINE KINASE"/>
    <property type="match status" value="1"/>
</dbReference>
<keyword evidence="5" id="KW-1185">Reference proteome</keyword>
<dbReference type="Gene3D" id="3.40.50.2300">
    <property type="match status" value="1"/>
</dbReference>
<dbReference type="Proteomes" id="UP001164705">
    <property type="component" value="Chromosome"/>
</dbReference>
<dbReference type="KEGG" id="lnu:N7U66_06665"/>
<dbReference type="EMBL" id="CP113088">
    <property type="protein sequence ID" value="WAC03249.1"/>
    <property type="molecule type" value="Genomic_DNA"/>
</dbReference>
<dbReference type="RefSeq" id="WP_267677825.1">
    <property type="nucleotide sequence ID" value="NZ_CP113088.1"/>
</dbReference>
<dbReference type="PROSITE" id="PS50110">
    <property type="entry name" value="RESPONSE_REGULATORY"/>
    <property type="match status" value="1"/>
</dbReference>
<evidence type="ECO:0000313" key="5">
    <source>
        <dbReference type="Proteomes" id="UP001164705"/>
    </source>
</evidence>
<dbReference type="AlphaFoldDB" id="A0A9E8MYJ5"/>
<dbReference type="GO" id="GO:0000160">
    <property type="term" value="P:phosphorelay signal transduction system"/>
    <property type="evidence" value="ECO:0007669"/>
    <property type="project" value="InterPro"/>
</dbReference>
<evidence type="ECO:0000313" key="4">
    <source>
        <dbReference type="EMBL" id="WAC03249.1"/>
    </source>
</evidence>
<sequence>MVSLYGGRIEVKSALNKGSEFYFTIKLKRVAKKEVIEITDFELLKGKKALIAEDTPLNAMLMRKVLTNWGIDTDHAKDGKAALEASKKNAYDFILMDVHMPVMNGFEATRLIKTTANKNQKTPVFAVTADVLTSDNKESTHLFDAILWKPLEIDKLFKALSNCKLQKRAL</sequence>
<keyword evidence="1 2" id="KW-0597">Phosphoprotein</keyword>
<dbReference type="SMART" id="SM00448">
    <property type="entry name" value="REC"/>
    <property type="match status" value="1"/>
</dbReference>
<feature type="domain" description="Response regulatory" evidence="3">
    <location>
        <begin position="48"/>
        <end position="164"/>
    </location>
</feature>
<protein>
    <submittedName>
        <fullName evidence="4">Response regulator</fullName>
    </submittedName>
</protein>
<dbReference type="CDD" id="cd17546">
    <property type="entry name" value="REC_hyHK_CKI1_RcsC-like"/>
    <property type="match status" value="1"/>
</dbReference>